<reference evidence="9 10" key="1">
    <citation type="submission" date="2019-02" db="EMBL/GenBank/DDBJ databases">
        <title>Genome sequencing of the rare red list fungi Dentipellis fragilis.</title>
        <authorList>
            <person name="Buettner E."/>
            <person name="Kellner H."/>
        </authorList>
    </citation>
    <scope>NUCLEOTIDE SEQUENCE [LARGE SCALE GENOMIC DNA]</scope>
    <source>
        <strain evidence="9 10">DSM 105465</strain>
    </source>
</reference>
<feature type="domain" description="Peptidase S54 rhomboid" evidence="8">
    <location>
        <begin position="220"/>
        <end position="388"/>
    </location>
</feature>
<name>A0A4Y9XSM0_9AGAM</name>
<sequence>MKPWEYVAIFRARELLARDNLMGLRVPTHSFIRDDETRSESRSEHFPEPAGSIGYALTLNDSFVAALPTIIQSSRESPTKTLKVGRHFATMLVVSGIVYYAAASRTNSATREIERITAGSERFGEEARELWSDVRLMAEMMLTAKLTNRAESILNSIASAPQALRDACGYALRQYSKPLADGERAAYWITAVNVCVWLAWKVPRLRPFMYAHFMHDPLSGKAYTLLTSVFSHMTLLHLFFNSFGLVNFSQTVSAWMVEEQERPGELKQSRHIFHFFAFFTAAGLFSSLVSHLVNARTVHLRVMKQLAQNASPKRSLVPINNPASSAKKSCPTLEPYTGILPSLGASGAIYAAVTLTALAEPDLPVCFIMLPTIPFPITYGVGGMVLLDCIGALRGWKWVLVCCIESLFLHAH</sequence>
<keyword evidence="6 7" id="KW-0472">Membrane</keyword>
<evidence type="ECO:0000313" key="9">
    <source>
        <dbReference type="EMBL" id="TFY52171.1"/>
    </source>
</evidence>
<dbReference type="Proteomes" id="UP000298327">
    <property type="component" value="Unassembled WGS sequence"/>
</dbReference>
<proteinExistence type="inferred from homology"/>
<organism evidence="9 10">
    <name type="scientific">Dentipellis fragilis</name>
    <dbReference type="NCBI Taxonomy" id="205917"/>
    <lineage>
        <taxon>Eukaryota</taxon>
        <taxon>Fungi</taxon>
        <taxon>Dikarya</taxon>
        <taxon>Basidiomycota</taxon>
        <taxon>Agaricomycotina</taxon>
        <taxon>Agaricomycetes</taxon>
        <taxon>Russulales</taxon>
        <taxon>Hericiaceae</taxon>
        <taxon>Dentipellis</taxon>
    </lineage>
</organism>
<gene>
    <name evidence="9" type="ORF">EVG20_g10675</name>
</gene>
<protein>
    <recommendedName>
        <fullName evidence="8">Peptidase S54 rhomboid domain-containing protein</fullName>
    </recommendedName>
</protein>
<dbReference type="GO" id="GO:0004252">
    <property type="term" value="F:serine-type endopeptidase activity"/>
    <property type="evidence" value="ECO:0007669"/>
    <property type="project" value="InterPro"/>
</dbReference>
<dbReference type="STRING" id="205917.A0A4Y9XSM0"/>
<keyword evidence="10" id="KW-1185">Reference proteome</keyword>
<dbReference type="OrthoDB" id="10260614at2759"/>
<dbReference type="EMBL" id="SEOQ01001359">
    <property type="protein sequence ID" value="TFY52171.1"/>
    <property type="molecule type" value="Genomic_DNA"/>
</dbReference>
<dbReference type="Gene3D" id="1.20.1540.10">
    <property type="entry name" value="Rhomboid-like"/>
    <property type="match status" value="1"/>
</dbReference>
<keyword evidence="4" id="KW-0378">Hydrolase</keyword>
<accession>A0A4Y9XSM0</accession>
<evidence type="ECO:0000313" key="10">
    <source>
        <dbReference type="Proteomes" id="UP000298327"/>
    </source>
</evidence>
<evidence type="ECO:0000256" key="1">
    <source>
        <dbReference type="ARBA" id="ARBA00004141"/>
    </source>
</evidence>
<dbReference type="GO" id="GO:0016020">
    <property type="term" value="C:membrane"/>
    <property type="evidence" value="ECO:0007669"/>
    <property type="project" value="UniProtKB-SubCell"/>
</dbReference>
<evidence type="ECO:0000256" key="2">
    <source>
        <dbReference type="ARBA" id="ARBA00009045"/>
    </source>
</evidence>
<dbReference type="Pfam" id="PF01694">
    <property type="entry name" value="Rhomboid"/>
    <property type="match status" value="1"/>
</dbReference>
<comment type="subcellular location">
    <subcellularLocation>
        <location evidence="1">Membrane</location>
        <topology evidence="1">Multi-pass membrane protein</topology>
    </subcellularLocation>
</comment>
<feature type="transmembrane region" description="Helical" evidence="7">
    <location>
        <begin position="272"/>
        <end position="293"/>
    </location>
</feature>
<evidence type="ECO:0000256" key="3">
    <source>
        <dbReference type="ARBA" id="ARBA00022692"/>
    </source>
</evidence>
<dbReference type="PANTHER" id="PTHR43731:SF14">
    <property type="entry name" value="PRESENILIN-ASSOCIATED RHOMBOID-LIKE PROTEIN, MITOCHONDRIAL"/>
    <property type="match status" value="1"/>
</dbReference>
<dbReference type="PANTHER" id="PTHR43731">
    <property type="entry name" value="RHOMBOID PROTEASE"/>
    <property type="match status" value="1"/>
</dbReference>
<dbReference type="AlphaFoldDB" id="A0A4Y9XSM0"/>
<comment type="similarity">
    <text evidence="2">Belongs to the peptidase S54 family.</text>
</comment>
<evidence type="ECO:0000256" key="7">
    <source>
        <dbReference type="SAM" id="Phobius"/>
    </source>
</evidence>
<dbReference type="SUPFAM" id="SSF144091">
    <property type="entry name" value="Rhomboid-like"/>
    <property type="match status" value="1"/>
</dbReference>
<evidence type="ECO:0000256" key="4">
    <source>
        <dbReference type="ARBA" id="ARBA00022801"/>
    </source>
</evidence>
<comment type="caution">
    <text evidence="9">The sequence shown here is derived from an EMBL/GenBank/DDBJ whole genome shotgun (WGS) entry which is preliminary data.</text>
</comment>
<dbReference type="InterPro" id="IPR050925">
    <property type="entry name" value="Rhomboid_protease_S54"/>
</dbReference>
<keyword evidence="3 7" id="KW-0812">Transmembrane</keyword>
<evidence type="ECO:0000256" key="6">
    <source>
        <dbReference type="ARBA" id="ARBA00023136"/>
    </source>
</evidence>
<dbReference type="InterPro" id="IPR035952">
    <property type="entry name" value="Rhomboid-like_sf"/>
</dbReference>
<dbReference type="InterPro" id="IPR022764">
    <property type="entry name" value="Peptidase_S54_rhomboid_dom"/>
</dbReference>
<keyword evidence="5 7" id="KW-1133">Transmembrane helix</keyword>
<dbReference type="GO" id="GO:0006465">
    <property type="term" value="P:signal peptide processing"/>
    <property type="evidence" value="ECO:0007669"/>
    <property type="project" value="TreeGrafter"/>
</dbReference>
<evidence type="ECO:0000256" key="5">
    <source>
        <dbReference type="ARBA" id="ARBA00022989"/>
    </source>
</evidence>
<evidence type="ECO:0000259" key="8">
    <source>
        <dbReference type="Pfam" id="PF01694"/>
    </source>
</evidence>